<keyword evidence="2" id="KW-1185">Reference proteome</keyword>
<keyword evidence="1" id="KW-0808">Transferase</keyword>
<comment type="caution">
    <text evidence="1">The sequence shown here is derived from an EMBL/GenBank/DDBJ whole genome shotgun (WGS) entry which is preliminary data.</text>
</comment>
<dbReference type="Proteomes" id="UP000030003">
    <property type="component" value="Unassembled WGS sequence"/>
</dbReference>
<organism evidence="1 2">
    <name type="scientific">Lysobacter defluvii IMMIB APB-9 = DSM 18482</name>
    <dbReference type="NCBI Taxonomy" id="1385515"/>
    <lineage>
        <taxon>Bacteria</taxon>
        <taxon>Pseudomonadati</taxon>
        <taxon>Pseudomonadota</taxon>
        <taxon>Gammaproteobacteria</taxon>
        <taxon>Lysobacterales</taxon>
        <taxon>Lysobacteraceae</taxon>
        <taxon>Novilysobacter</taxon>
    </lineage>
</organism>
<dbReference type="EMBL" id="AVBH01000126">
    <property type="protein sequence ID" value="KGO98130.1"/>
    <property type="molecule type" value="Genomic_DNA"/>
</dbReference>
<sequence>LAEAARERLVRQGRTNVRIQHADAFGFDPGRQFDVVCVTGAVAEVPEAFLEWLKPGGRMFIVRGNAPAMEAILVRKTANGPHIESLFETEVPYLAGAEPVPAFQF</sequence>
<dbReference type="Pfam" id="PF01135">
    <property type="entry name" value="PCMT"/>
    <property type="match status" value="1"/>
</dbReference>
<protein>
    <submittedName>
        <fullName evidence="1">Protein-L-isoaspartate O-methyltransferase</fullName>
    </submittedName>
</protein>
<evidence type="ECO:0000313" key="2">
    <source>
        <dbReference type="Proteomes" id="UP000030003"/>
    </source>
</evidence>
<dbReference type="AlphaFoldDB" id="A0A0A0M4V9"/>
<dbReference type="GO" id="GO:0032259">
    <property type="term" value="P:methylation"/>
    <property type="evidence" value="ECO:0007669"/>
    <property type="project" value="UniProtKB-KW"/>
</dbReference>
<accession>A0A0A0M4V9</accession>
<keyword evidence="1" id="KW-0489">Methyltransferase</keyword>
<dbReference type="Gene3D" id="3.40.50.150">
    <property type="entry name" value="Vaccinia Virus protein VP39"/>
    <property type="match status" value="1"/>
</dbReference>
<dbReference type="CDD" id="cd02440">
    <property type="entry name" value="AdoMet_MTases"/>
    <property type="match status" value="1"/>
</dbReference>
<dbReference type="GO" id="GO:0008168">
    <property type="term" value="F:methyltransferase activity"/>
    <property type="evidence" value="ECO:0007669"/>
    <property type="project" value="UniProtKB-KW"/>
</dbReference>
<proteinExistence type="predicted"/>
<evidence type="ECO:0000313" key="1">
    <source>
        <dbReference type="EMBL" id="KGO98130.1"/>
    </source>
</evidence>
<gene>
    <name evidence="1" type="ORF">N791_03855</name>
</gene>
<dbReference type="SUPFAM" id="SSF53335">
    <property type="entry name" value="S-adenosyl-L-methionine-dependent methyltransferases"/>
    <property type="match status" value="1"/>
</dbReference>
<dbReference type="eggNOG" id="COG2518">
    <property type="taxonomic scope" value="Bacteria"/>
</dbReference>
<dbReference type="STRING" id="1385515.GCA_000423325_01783"/>
<dbReference type="InterPro" id="IPR029063">
    <property type="entry name" value="SAM-dependent_MTases_sf"/>
</dbReference>
<feature type="non-terminal residue" evidence="1">
    <location>
        <position position="1"/>
    </location>
</feature>
<dbReference type="RefSeq" id="WP_036137790.1">
    <property type="nucleotide sequence ID" value="NZ_AVBH01000126.1"/>
</dbReference>
<reference evidence="1 2" key="1">
    <citation type="submission" date="2013-08" db="EMBL/GenBank/DDBJ databases">
        <title>Genomic analysis of Lysobacter defluvii.</title>
        <authorList>
            <person name="Wang Q."/>
            <person name="Wang G."/>
        </authorList>
    </citation>
    <scope>NUCLEOTIDE SEQUENCE [LARGE SCALE GENOMIC DNA]</scope>
    <source>
        <strain evidence="1 2">IMMIB APB-9</strain>
    </source>
</reference>
<name>A0A0A0M4V9_9GAMM</name>